<proteinExistence type="inferred from homology"/>
<dbReference type="NCBIfam" id="NF010093">
    <property type="entry name" value="PRK13579.1"/>
    <property type="match status" value="1"/>
</dbReference>
<name>A0ABR9SF59_9BURK</name>
<evidence type="ECO:0000313" key="11">
    <source>
        <dbReference type="Proteomes" id="UP000715965"/>
    </source>
</evidence>
<feature type="compositionally biased region" description="Polar residues" evidence="7">
    <location>
        <begin position="12"/>
        <end position="22"/>
    </location>
</feature>
<dbReference type="InterPro" id="IPR027266">
    <property type="entry name" value="TrmE/GcvT-like"/>
</dbReference>
<dbReference type="RefSeq" id="WP_193780474.1">
    <property type="nucleotide sequence ID" value="NZ_JADDOJ010000034.1"/>
</dbReference>
<dbReference type="Pfam" id="PF01571">
    <property type="entry name" value="GCV_T"/>
    <property type="match status" value="1"/>
</dbReference>
<sequence>MVSPAPCPESRLSASPEDNLQRTPLHGLHLELGARMVPFAGYSMPVQYPTGLMAEHRHTRQAAGLFDVSHMGQLRLVGPDAAAAFETLVPVDVQGLAPGRQRYGLLLTPEGTIIDDLMMVNRGDDLFVIVNGACKVGDIAHIQKAIGRRCQVVPMPERALLALQGPQAVAALSRLVPGVTGLVFMTGSAFDWQGADLYITRSGYTGEDGFEISVHADHAETLARALLVQPEVQPIGLGARNSLRLEAGLCLYGNDVDTTTTPVEAGLNWAMQKVRRTGGERAGGFPGAQRVLGQLDGSLPVERKLVGLVALERVPVREHTELQLGGQRVGEVTSGLLAPTIDRPIAMAFVASAHAAPGSRVDAIVRGKPVPMEVVKMPFVPHRYWRG</sequence>
<dbReference type="EC" id="2.1.2.10" evidence="2"/>
<feature type="domain" description="GCVT N-terminal" evidence="8">
    <location>
        <begin position="25"/>
        <end position="273"/>
    </location>
</feature>
<protein>
    <recommendedName>
        <fullName evidence="2">aminomethyltransferase</fullName>
        <ecNumber evidence="2">2.1.2.10</ecNumber>
    </recommendedName>
    <alternativeName>
        <fullName evidence="5">Glycine cleavage system T protein</fullName>
    </alternativeName>
</protein>
<dbReference type="InterPro" id="IPR006223">
    <property type="entry name" value="GcvT"/>
</dbReference>
<dbReference type="SUPFAM" id="SSF103025">
    <property type="entry name" value="Folate-binding domain"/>
    <property type="match status" value="1"/>
</dbReference>
<dbReference type="GO" id="GO:0004047">
    <property type="term" value="F:aminomethyltransferase activity"/>
    <property type="evidence" value="ECO:0007669"/>
    <property type="project" value="UniProtKB-EC"/>
</dbReference>
<dbReference type="Gene3D" id="3.30.1360.120">
    <property type="entry name" value="Probable tRNA modification gtpase trme, domain 1"/>
    <property type="match status" value="1"/>
</dbReference>
<evidence type="ECO:0000256" key="5">
    <source>
        <dbReference type="ARBA" id="ARBA00031395"/>
    </source>
</evidence>
<dbReference type="NCBIfam" id="NF001567">
    <property type="entry name" value="PRK00389.1"/>
    <property type="match status" value="1"/>
</dbReference>
<evidence type="ECO:0000256" key="4">
    <source>
        <dbReference type="ARBA" id="ARBA00022679"/>
    </source>
</evidence>
<comment type="catalytic activity">
    <reaction evidence="6">
        <text>N(6)-[(R)-S(8)-aminomethyldihydrolipoyl]-L-lysyl-[protein] + (6S)-5,6,7,8-tetrahydrofolate = N(6)-[(R)-dihydrolipoyl]-L-lysyl-[protein] + (6R)-5,10-methylene-5,6,7,8-tetrahydrofolate + NH4(+)</text>
        <dbReference type="Rhea" id="RHEA:16945"/>
        <dbReference type="Rhea" id="RHEA-COMP:10475"/>
        <dbReference type="Rhea" id="RHEA-COMP:10492"/>
        <dbReference type="ChEBI" id="CHEBI:15636"/>
        <dbReference type="ChEBI" id="CHEBI:28938"/>
        <dbReference type="ChEBI" id="CHEBI:57453"/>
        <dbReference type="ChEBI" id="CHEBI:83100"/>
        <dbReference type="ChEBI" id="CHEBI:83143"/>
        <dbReference type="EC" id="2.1.2.10"/>
    </reaction>
</comment>
<dbReference type="InterPro" id="IPR006222">
    <property type="entry name" value="GCVT_N"/>
</dbReference>
<evidence type="ECO:0000256" key="7">
    <source>
        <dbReference type="SAM" id="MobiDB-lite"/>
    </source>
</evidence>
<evidence type="ECO:0000256" key="2">
    <source>
        <dbReference type="ARBA" id="ARBA00012616"/>
    </source>
</evidence>
<evidence type="ECO:0000259" key="8">
    <source>
        <dbReference type="Pfam" id="PF01571"/>
    </source>
</evidence>
<dbReference type="InterPro" id="IPR029043">
    <property type="entry name" value="GcvT/YgfZ_C"/>
</dbReference>
<dbReference type="Gene3D" id="2.40.30.110">
    <property type="entry name" value="Aminomethyltransferase beta-barrel domains"/>
    <property type="match status" value="1"/>
</dbReference>
<accession>A0ABR9SF59</accession>
<dbReference type="InterPro" id="IPR028896">
    <property type="entry name" value="GcvT/YgfZ/DmdA"/>
</dbReference>
<comment type="similarity">
    <text evidence="1">Belongs to the GcvT family.</text>
</comment>
<feature type="domain" description="Aminomethyltransferase C-terminal" evidence="9">
    <location>
        <begin position="303"/>
        <end position="380"/>
    </location>
</feature>
<dbReference type="PANTHER" id="PTHR43757">
    <property type="entry name" value="AMINOMETHYLTRANSFERASE"/>
    <property type="match status" value="1"/>
</dbReference>
<keyword evidence="4 10" id="KW-0808">Transferase</keyword>
<evidence type="ECO:0000256" key="6">
    <source>
        <dbReference type="ARBA" id="ARBA00047665"/>
    </source>
</evidence>
<comment type="caution">
    <text evidence="10">The sequence shown here is derived from an EMBL/GenBank/DDBJ whole genome shotgun (WGS) entry which is preliminary data.</text>
</comment>
<evidence type="ECO:0000259" key="9">
    <source>
        <dbReference type="Pfam" id="PF08669"/>
    </source>
</evidence>
<evidence type="ECO:0000313" key="10">
    <source>
        <dbReference type="EMBL" id="MBE7940936.1"/>
    </source>
</evidence>
<dbReference type="Proteomes" id="UP000715965">
    <property type="component" value="Unassembled WGS sequence"/>
</dbReference>
<evidence type="ECO:0000256" key="3">
    <source>
        <dbReference type="ARBA" id="ARBA00022576"/>
    </source>
</evidence>
<organism evidence="10 11">
    <name type="scientific">Ramlibacter aquaticus</name>
    <dbReference type="NCBI Taxonomy" id="2780094"/>
    <lineage>
        <taxon>Bacteria</taxon>
        <taxon>Pseudomonadati</taxon>
        <taxon>Pseudomonadota</taxon>
        <taxon>Betaproteobacteria</taxon>
        <taxon>Burkholderiales</taxon>
        <taxon>Comamonadaceae</taxon>
        <taxon>Ramlibacter</taxon>
    </lineage>
</organism>
<dbReference type="Gene3D" id="3.30.70.1400">
    <property type="entry name" value="Aminomethyltransferase beta-barrel domains"/>
    <property type="match status" value="1"/>
</dbReference>
<reference evidence="10 11" key="1">
    <citation type="submission" date="2020-10" db="EMBL/GenBank/DDBJ databases">
        <title>Draft genome of Ramlibacter aquaticus LMG 30558.</title>
        <authorList>
            <person name="Props R."/>
        </authorList>
    </citation>
    <scope>NUCLEOTIDE SEQUENCE [LARGE SCALE GENOMIC DNA]</scope>
    <source>
        <strain evidence="10 11">LMG 30558</strain>
    </source>
</reference>
<dbReference type="NCBIfam" id="TIGR00528">
    <property type="entry name" value="gcvT"/>
    <property type="match status" value="1"/>
</dbReference>
<feature type="region of interest" description="Disordered" evidence="7">
    <location>
        <begin position="1"/>
        <end position="22"/>
    </location>
</feature>
<evidence type="ECO:0000256" key="1">
    <source>
        <dbReference type="ARBA" id="ARBA00008609"/>
    </source>
</evidence>
<dbReference type="InterPro" id="IPR013977">
    <property type="entry name" value="GcvT_C"/>
</dbReference>
<dbReference type="Pfam" id="PF08669">
    <property type="entry name" value="GCV_T_C"/>
    <property type="match status" value="1"/>
</dbReference>
<keyword evidence="3" id="KW-0032">Aminotransferase</keyword>
<gene>
    <name evidence="10" type="primary">gcvT</name>
    <name evidence="10" type="ORF">IM725_10175</name>
</gene>
<keyword evidence="11" id="KW-1185">Reference proteome</keyword>
<dbReference type="SUPFAM" id="SSF101790">
    <property type="entry name" value="Aminomethyltransferase beta-barrel domain"/>
    <property type="match status" value="1"/>
</dbReference>
<dbReference type="PANTHER" id="PTHR43757:SF2">
    <property type="entry name" value="AMINOMETHYLTRANSFERASE, MITOCHONDRIAL"/>
    <property type="match status" value="1"/>
</dbReference>
<dbReference type="EMBL" id="JADDOJ010000034">
    <property type="protein sequence ID" value="MBE7940936.1"/>
    <property type="molecule type" value="Genomic_DNA"/>
</dbReference>
<dbReference type="Gene3D" id="4.10.1250.10">
    <property type="entry name" value="Aminomethyltransferase fragment"/>
    <property type="match status" value="1"/>
</dbReference>
<dbReference type="PIRSF" id="PIRSF006487">
    <property type="entry name" value="GcvT"/>
    <property type="match status" value="1"/>
</dbReference>